<evidence type="ECO:0000313" key="3">
    <source>
        <dbReference type="EMBL" id="MFC5394506.1"/>
    </source>
</evidence>
<dbReference type="PANTHER" id="PTHR46112">
    <property type="entry name" value="AMINOPEPTIDASE"/>
    <property type="match status" value="1"/>
</dbReference>
<evidence type="ECO:0000313" key="4">
    <source>
        <dbReference type="Proteomes" id="UP001596104"/>
    </source>
</evidence>
<evidence type="ECO:0000259" key="1">
    <source>
        <dbReference type="Pfam" id="PF00557"/>
    </source>
</evidence>
<feature type="domain" description="Peptidase M24" evidence="1">
    <location>
        <begin position="167"/>
        <end position="382"/>
    </location>
</feature>
<dbReference type="InterPro" id="IPR050659">
    <property type="entry name" value="Peptidase_M24B"/>
</dbReference>
<name>A0ABW0HBG1_9HYPH</name>
<evidence type="ECO:0000259" key="2">
    <source>
        <dbReference type="Pfam" id="PF01321"/>
    </source>
</evidence>
<dbReference type="Gene3D" id="3.90.230.10">
    <property type="entry name" value="Creatinase/methionine aminopeptidase superfamily"/>
    <property type="match status" value="1"/>
</dbReference>
<dbReference type="SUPFAM" id="SSF55920">
    <property type="entry name" value="Creatinase/aminopeptidase"/>
    <property type="match status" value="1"/>
</dbReference>
<dbReference type="CDD" id="cd01090">
    <property type="entry name" value="Creatinase"/>
    <property type="match status" value="1"/>
</dbReference>
<dbReference type="Pfam" id="PF00557">
    <property type="entry name" value="Peptidase_M24"/>
    <property type="match status" value="1"/>
</dbReference>
<gene>
    <name evidence="3" type="ORF">ACFPPC_17850</name>
</gene>
<dbReference type="InterPro" id="IPR000587">
    <property type="entry name" value="Creatinase_N"/>
</dbReference>
<dbReference type="PANTHER" id="PTHR46112:SF2">
    <property type="entry name" value="XAA-PRO AMINOPEPTIDASE P-RELATED"/>
    <property type="match status" value="1"/>
</dbReference>
<sequence length="404" mass="45529">MPNELLRLQNMHNGEKAVPTFSAAEMTRRQDGLRKILAELKLDAAILTSYHNICYFSDFLYCYFGRRYAFVVTPQKAISVSAGIDAGQPWRRTFGDNITYTDWRRDNYFHALQEALPGTKRLGIEFDHVNIELRKLLQDAFPEVKFVDIGSPTMWLRTIKSAEEIALIKEGARTADIGGEAIREAIREGVPEYEVALAGTQAMVRHIAKTFPHAELMDTWVWFQSGINTDGAHNPVTSRQVRKGDILSLNCFPMISGYYTALERTLFLDHASDEHLRIWEVNCEVHRRGLELLKPGARCGDVATELNDIYRSHGLLGYRSFGYGHSFGVLSHYYGREAGVELREDINTVLQPGMVVSMEPMVTLPEGMAGAGGYREHDILVIGENGSENITKFPFGPEHNIVQS</sequence>
<dbReference type="Gene3D" id="3.40.350.10">
    <property type="entry name" value="Creatinase/prolidase N-terminal domain"/>
    <property type="match status" value="1"/>
</dbReference>
<dbReference type="RefSeq" id="WP_377009938.1">
    <property type="nucleotide sequence ID" value="NZ_JBHSLV010000031.1"/>
</dbReference>
<protein>
    <submittedName>
        <fullName evidence="3">M24 family metallopeptidase</fullName>
    </submittedName>
</protein>
<dbReference type="Pfam" id="PF01321">
    <property type="entry name" value="Creatinase_N"/>
    <property type="match status" value="1"/>
</dbReference>
<dbReference type="SUPFAM" id="SSF53092">
    <property type="entry name" value="Creatinase/prolidase N-terminal domain"/>
    <property type="match status" value="1"/>
</dbReference>
<organism evidence="3 4">
    <name type="scientific">Bosea vestrisii</name>
    <dbReference type="NCBI Taxonomy" id="151416"/>
    <lineage>
        <taxon>Bacteria</taxon>
        <taxon>Pseudomonadati</taxon>
        <taxon>Pseudomonadota</taxon>
        <taxon>Alphaproteobacteria</taxon>
        <taxon>Hyphomicrobiales</taxon>
        <taxon>Boseaceae</taxon>
        <taxon>Bosea</taxon>
    </lineage>
</organism>
<dbReference type="InterPro" id="IPR029149">
    <property type="entry name" value="Creatin/AminoP/Spt16_N"/>
</dbReference>
<dbReference type="Proteomes" id="UP001596104">
    <property type="component" value="Unassembled WGS sequence"/>
</dbReference>
<dbReference type="InterPro" id="IPR039394">
    <property type="entry name" value="Creatinase_C"/>
</dbReference>
<dbReference type="InterPro" id="IPR036005">
    <property type="entry name" value="Creatinase/aminopeptidase-like"/>
</dbReference>
<keyword evidence="4" id="KW-1185">Reference proteome</keyword>
<proteinExistence type="predicted"/>
<dbReference type="InterPro" id="IPR000994">
    <property type="entry name" value="Pept_M24"/>
</dbReference>
<comment type="caution">
    <text evidence="3">The sequence shown here is derived from an EMBL/GenBank/DDBJ whole genome shotgun (WGS) entry which is preliminary data.</text>
</comment>
<feature type="domain" description="Creatinase N-terminal" evidence="2">
    <location>
        <begin position="29"/>
        <end position="159"/>
    </location>
</feature>
<reference evidence="4" key="1">
    <citation type="journal article" date="2019" name="Int. J. Syst. Evol. Microbiol.">
        <title>The Global Catalogue of Microorganisms (GCM) 10K type strain sequencing project: providing services to taxonomists for standard genome sequencing and annotation.</title>
        <authorList>
            <consortium name="The Broad Institute Genomics Platform"/>
            <consortium name="The Broad Institute Genome Sequencing Center for Infectious Disease"/>
            <person name="Wu L."/>
            <person name="Ma J."/>
        </authorList>
    </citation>
    <scope>NUCLEOTIDE SEQUENCE [LARGE SCALE GENOMIC DNA]</scope>
    <source>
        <strain evidence="4">CGMCC 1.16326</strain>
    </source>
</reference>
<accession>A0ABW0HBG1</accession>
<dbReference type="EMBL" id="JBHSLV010000031">
    <property type="protein sequence ID" value="MFC5394506.1"/>
    <property type="molecule type" value="Genomic_DNA"/>
</dbReference>